<dbReference type="NCBIfam" id="TIGR03086">
    <property type="entry name" value="TIGR03086 family metal-binding protein"/>
    <property type="match status" value="1"/>
</dbReference>
<dbReference type="Pfam" id="PF11716">
    <property type="entry name" value="MDMPI_N"/>
    <property type="match status" value="1"/>
</dbReference>
<dbReference type="InterPro" id="IPR017520">
    <property type="entry name" value="CHP03086"/>
</dbReference>
<reference evidence="4" key="1">
    <citation type="journal article" date="2006" name="Proc. Natl. Acad. Sci. U.S.A.">
        <title>The complete genome of Rhodococcus sp. RHA1 provides insights into a catabolic powerhouse.</title>
        <authorList>
            <person name="McLeod M.P."/>
            <person name="Warren R.L."/>
            <person name="Hsiao W.W.L."/>
            <person name="Araki N."/>
            <person name="Myhre M."/>
            <person name="Fernandes C."/>
            <person name="Miyazawa D."/>
            <person name="Wong W."/>
            <person name="Lillquist A.L."/>
            <person name="Wang D."/>
            <person name="Dosanjh M."/>
            <person name="Hara H."/>
            <person name="Petrescu A."/>
            <person name="Morin R.D."/>
            <person name="Yang G."/>
            <person name="Stott J.M."/>
            <person name="Schein J.E."/>
            <person name="Shin H."/>
            <person name="Smailus D."/>
            <person name="Siddiqui A.S."/>
            <person name="Marra M.A."/>
            <person name="Jones S.J.M."/>
            <person name="Holt R."/>
            <person name="Brinkman F.S.L."/>
            <person name="Miyauchi K."/>
            <person name="Fukuda M."/>
            <person name="Davies J.E."/>
            <person name="Mohn W.W."/>
            <person name="Eltis L.D."/>
        </authorList>
    </citation>
    <scope>NUCLEOTIDE SEQUENCE [LARGE SCALE GENOMIC DNA]</scope>
    <source>
        <strain evidence="4">RHA1</strain>
    </source>
</reference>
<dbReference type="RefSeq" id="WP_011596829.1">
    <property type="nucleotide sequence ID" value="NC_008268.1"/>
</dbReference>
<dbReference type="HOGENOM" id="CLU_051661_2_1_11"/>
<dbReference type="EMBL" id="CP000431">
    <property type="protein sequence ID" value="ABG96210.1"/>
    <property type="molecule type" value="Genomic_DNA"/>
</dbReference>
<gene>
    <name evidence="3" type="ordered locus">RHA1_ro04424</name>
</gene>
<organism evidence="3 4">
    <name type="scientific">Rhodococcus jostii (strain RHA1)</name>
    <dbReference type="NCBI Taxonomy" id="101510"/>
    <lineage>
        <taxon>Bacteria</taxon>
        <taxon>Bacillati</taxon>
        <taxon>Actinomycetota</taxon>
        <taxon>Actinomycetes</taxon>
        <taxon>Mycobacteriales</taxon>
        <taxon>Nocardiaceae</taxon>
        <taxon>Rhodococcus</taxon>
    </lineage>
</organism>
<dbReference type="InterPro" id="IPR024344">
    <property type="entry name" value="MDMPI_metal-binding"/>
</dbReference>
<dbReference type="NCBIfam" id="TIGR03083">
    <property type="entry name" value="maleylpyruvate isomerase family mycothiol-dependent enzyme"/>
    <property type="match status" value="1"/>
</dbReference>
<evidence type="ECO:0000313" key="4">
    <source>
        <dbReference type="Proteomes" id="UP000008710"/>
    </source>
</evidence>
<feature type="domain" description="Mycothiol-dependent maleylpyruvate isomerase metal-binding" evidence="2">
    <location>
        <begin position="21"/>
        <end position="141"/>
    </location>
</feature>
<feature type="region of interest" description="Disordered" evidence="1">
    <location>
        <begin position="182"/>
        <end position="202"/>
    </location>
</feature>
<dbReference type="InterPro" id="IPR017517">
    <property type="entry name" value="Maleyloyr_isom"/>
</dbReference>
<dbReference type="Gene3D" id="1.20.120.450">
    <property type="entry name" value="dinb family like domain"/>
    <property type="match status" value="1"/>
</dbReference>
<dbReference type="AlphaFoldDB" id="Q0S8C6"/>
<proteinExistence type="predicted"/>
<dbReference type="OrthoDB" id="5185819at2"/>
<evidence type="ECO:0000313" key="3">
    <source>
        <dbReference type="EMBL" id="ABG96210.1"/>
    </source>
</evidence>
<protein>
    <recommendedName>
        <fullName evidence="2">Mycothiol-dependent maleylpyruvate isomerase metal-binding domain-containing protein</fullName>
    </recommendedName>
</protein>
<dbReference type="KEGG" id="rha:RHA1_ro04424"/>
<dbReference type="InterPro" id="IPR034660">
    <property type="entry name" value="DinB/YfiT-like"/>
</dbReference>
<dbReference type="eggNOG" id="COG1576">
    <property type="taxonomic scope" value="Bacteria"/>
</dbReference>
<dbReference type="GO" id="GO:0046872">
    <property type="term" value="F:metal ion binding"/>
    <property type="evidence" value="ECO:0007669"/>
    <property type="project" value="InterPro"/>
</dbReference>
<accession>Q0S8C6</accession>
<evidence type="ECO:0000256" key="1">
    <source>
        <dbReference type="SAM" id="MobiDB-lite"/>
    </source>
</evidence>
<dbReference type="Proteomes" id="UP000008710">
    <property type="component" value="Chromosome"/>
</dbReference>
<evidence type="ECO:0000259" key="2">
    <source>
        <dbReference type="Pfam" id="PF11716"/>
    </source>
</evidence>
<name>Q0S8C6_RHOJR</name>
<dbReference type="SUPFAM" id="SSF109854">
    <property type="entry name" value="DinB/YfiT-like putative metalloenzymes"/>
    <property type="match status" value="1"/>
</dbReference>
<sequence length="202" mass="21881">MFHGDSCLMTNNTTDPRPLYREALAWTTALVEKVRDDQLTAATPCADFDVRTLLGHLVATVERARVIGEGGDPGTVPLVVTDIPDDGYADTYRSATDRMWPVWADDSRLDATVTAPWGTVPGRAAIWGYINETLVHGWDLAVATGQPSETRPELAEAMLAVARHAIPAETRGGHVPFADVVEPHPTAGPTERLANWSGRKSI</sequence>